<sequence>MKKVFSLLLLMAVISARATAQDYANPDYVKSDYRNNLQPASTFYLGFGGGINHYLGLIGPSVEFQLAEKITVFGGAGLGSWGSKLSFGARYYANYPGKWAFGLGYSVSSGLDHIEFDMPEGYVQNHSSTVKVPFKLKSASTVNLSALRFWTLGKARKNRFNVELGYAVSVAEDRYVIKDSNYELMPAGRYFMNVLQPGGVTLGLGFSFGMN</sequence>
<accession>A0A5N1J5T4</accession>
<feature type="chain" id="PRO_5024890896" description="Outer membrane beta-barrel protein" evidence="1">
    <location>
        <begin position="21"/>
        <end position="211"/>
    </location>
</feature>
<reference evidence="2 3" key="1">
    <citation type="submission" date="2019-09" db="EMBL/GenBank/DDBJ databases">
        <title>Genome sequence of Adhaeribacter sp. M2.</title>
        <authorList>
            <person name="Srinivasan S."/>
        </authorList>
    </citation>
    <scope>NUCLEOTIDE SEQUENCE [LARGE SCALE GENOMIC DNA]</scope>
    <source>
        <strain evidence="2 3">M2</strain>
    </source>
</reference>
<dbReference type="Proteomes" id="UP000326570">
    <property type="component" value="Unassembled WGS sequence"/>
</dbReference>
<comment type="caution">
    <text evidence="2">The sequence shown here is derived from an EMBL/GenBank/DDBJ whole genome shotgun (WGS) entry which is preliminary data.</text>
</comment>
<evidence type="ECO:0000313" key="3">
    <source>
        <dbReference type="Proteomes" id="UP000326570"/>
    </source>
</evidence>
<protein>
    <recommendedName>
        <fullName evidence="4">Outer membrane beta-barrel protein</fullName>
    </recommendedName>
</protein>
<dbReference type="EMBL" id="VTWT01000001">
    <property type="protein sequence ID" value="KAA9346077.1"/>
    <property type="molecule type" value="Genomic_DNA"/>
</dbReference>
<gene>
    <name evidence="2" type="ORF">F0P94_03065</name>
</gene>
<evidence type="ECO:0000313" key="2">
    <source>
        <dbReference type="EMBL" id="KAA9346077.1"/>
    </source>
</evidence>
<evidence type="ECO:0008006" key="4">
    <source>
        <dbReference type="Google" id="ProtNLM"/>
    </source>
</evidence>
<keyword evidence="3" id="KW-1185">Reference proteome</keyword>
<feature type="signal peptide" evidence="1">
    <location>
        <begin position="1"/>
        <end position="20"/>
    </location>
</feature>
<evidence type="ECO:0000256" key="1">
    <source>
        <dbReference type="SAM" id="SignalP"/>
    </source>
</evidence>
<dbReference type="AlphaFoldDB" id="A0A5N1J5T4"/>
<name>A0A5N1J5T4_9BACT</name>
<proteinExistence type="predicted"/>
<organism evidence="2 3">
    <name type="scientific">Adhaeribacter soli</name>
    <dbReference type="NCBI Taxonomy" id="2607655"/>
    <lineage>
        <taxon>Bacteria</taxon>
        <taxon>Pseudomonadati</taxon>
        <taxon>Bacteroidota</taxon>
        <taxon>Cytophagia</taxon>
        <taxon>Cytophagales</taxon>
        <taxon>Hymenobacteraceae</taxon>
        <taxon>Adhaeribacter</taxon>
    </lineage>
</organism>
<keyword evidence="1" id="KW-0732">Signal</keyword>